<proteinExistence type="inferred from homology"/>
<dbReference type="InterPro" id="IPR029058">
    <property type="entry name" value="AB_hydrolase_fold"/>
</dbReference>
<dbReference type="Proteomes" id="UP000242146">
    <property type="component" value="Unassembled WGS sequence"/>
</dbReference>
<dbReference type="Pfam" id="PF00561">
    <property type="entry name" value="Abhydrolase_1"/>
    <property type="match status" value="1"/>
</dbReference>
<feature type="active site" evidence="3">
    <location>
        <position position="365"/>
    </location>
</feature>
<dbReference type="PIRSF" id="PIRSF000443">
    <property type="entry name" value="Homoser_Ac_trans"/>
    <property type="match status" value="1"/>
</dbReference>
<feature type="compositionally biased region" description="Basic and acidic residues" evidence="4">
    <location>
        <begin position="269"/>
        <end position="293"/>
    </location>
</feature>
<evidence type="ECO:0000256" key="3">
    <source>
        <dbReference type="PIRSR" id="PIRSR000443-1"/>
    </source>
</evidence>
<evidence type="ECO:0000256" key="1">
    <source>
        <dbReference type="ARBA" id="ARBA00006886"/>
    </source>
</evidence>
<evidence type="ECO:0000259" key="5">
    <source>
        <dbReference type="Pfam" id="PF00561"/>
    </source>
</evidence>
<dbReference type="GO" id="GO:0004414">
    <property type="term" value="F:homoserine O-acetyltransferase activity"/>
    <property type="evidence" value="ECO:0007669"/>
    <property type="project" value="EnsemblFungi"/>
</dbReference>
<feature type="active site" description="Nucleophile" evidence="3">
    <location>
        <position position="162"/>
    </location>
</feature>
<evidence type="ECO:0000256" key="2">
    <source>
        <dbReference type="ARBA" id="ARBA00022679"/>
    </source>
</evidence>
<dbReference type="HAMAP" id="MF_00296">
    <property type="entry name" value="MetX_acyltransf"/>
    <property type="match status" value="1"/>
</dbReference>
<keyword evidence="2 6" id="KW-0808">Transferase</keyword>
<keyword evidence="7" id="KW-1185">Reference proteome</keyword>
<dbReference type="PANTHER" id="PTHR32268:SF11">
    <property type="entry name" value="HOMOSERINE O-ACETYLTRANSFERASE"/>
    <property type="match status" value="1"/>
</dbReference>
<dbReference type="GO" id="GO:0009092">
    <property type="term" value="P:homoserine metabolic process"/>
    <property type="evidence" value="ECO:0007669"/>
    <property type="project" value="EnsemblFungi"/>
</dbReference>
<feature type="region of interest" description="Disordered" evidence="4">
    <location>
        <begin position="247"/>
        <end position="299"/>
    </location>
</feature>
<comment type="similarity">
    <text evidence="1">Belongs to the AB hydrolase superfamily. MetX family.</text>
</comment>
<comment type="caution">
    <text evidence="6">The sequence shown here is derived from an EMBL/GenBank/DDBJ whole genome shotgun (WGS) entry which is preliminary data.</text>
</comment>
<reference evidence="6 7" key="1">
    <citation type="submission" date="2016-07" db="EMBL/GenBank/DDBJ databases">
        <title>Pervasive Adenine N6-methylation of Active Genes in Fungi.</title>
        <authorList>
            <consortium name="DOE Joint Genome Institute"/>
            <person name="Mondo S.J."/>
            <person name="Dannebaum R.O."/>
            <person name="Kuo R.C."/>
            <person name="Labutti K."/>
            <person name="Haridas S."/>
            <person name="Kuo A."/>
            <person name="Salamov A."/>
            <person name="Ahrendt S.R."/>
            <person name="Lipzen A."/>
            <person name="Sullivan W."/>
            <person name="Andreopoulos W.B."/>
            <person name="Clum A."/>
            <person name="Lindquist E."/>
            <person name="Daum C."/>
            <person name="Ramamoorthy G.K."/>
            <person name="Gryganskyi A."/>
            <person name="Culley D."/>
            <person name="Magnuson J.K."/>
            <person name="James T.Y."/>
            <person name="O'Malley M.A."/>
            <person name="Stajich J.E."/>
            <person name="Spatafora J.W."/>
            <person name="Visel A."/>
            <person name="Grigoriev I.V."/>
        </authorList>
    </citation>
    <scope>NUCLEOTIDE SEQUENCE [LARGE SCALE GENOMIC DNA]</scope>
    <source>
        <strain evidence="6 7">NRRL 3301</strain>
    </source>
</reference>
<name>A0A1X2GL83_9FUNG</name>
<feature type="compositionally biased region" description="Basic and acidic residues" evidence="4">
    <location>
        <begin position="247"/>
        <end position="257"/>
    </location>
</feature>
<dbReference type="NCBIfam" id="TIGR01392">
    <property type="entry name" value="homoserO_Ac_trn"/>
    <property type="match status" value="1"/>
</dbReference>
<dbReference type="InterPro" id="IPR008220">
    <property type="entry name" value="HAT_MetX-like"/>
</dbReference>
<dbReference type="AlphaFoldDB" id="A0A1X2GL83"/>
<dbReference type="NCBIfam" id="NF001209">
    <property type="entry name" value="PRK00175.1"/>
    <property type="match status" value="1"/>
</dbReference>
<dbReference type="InterPro" id="IPR000073">
    <property type="entry name" value="AB_hydrolase_1"/>
</dbReference>
<dbReference type="SUPFAM" id="SSF53474">
    <property type="entry name" value="alpha/beta-Hydrolases"/>
    <property type="match status" value="1"/>
</dbReference>
<protein>
    <submittedName>
        <fullName evidence="6">Homoserine O-acetyltransferase</fullName>
    </submittedName>
</protein>
<dbReference type="GO" id="GO:0071266">
    <property type="term" value="P:'de novo' L-methionine biosynthetic process"/>
    <property type="evidence" value="ECO:0007669"/>
    <property type="project" value="EnsemblFungi"/>
</dbReference>
<dbReference type="EMBL" id="MCGT01000010">
    <property type="protein sequence ID" value="ORX56398.1"/>
    <property type="molecule type" value="Genomic_DNA"/>
</dbReference>
<organism evidence="6 7">
    <name type="scientific">Hesseltinella vesiculosa</name>
    <dbReference type="NCBI Taxonomy" id="101127"/>
    <lineage>
        <taxon>Eukaryota</taxon>
        <taxon>Fungi</taxon>
        <taxon>Fungi incertae sedis</taxon>
        <taxon>Mucoromycota</taxon>
        <taxon>Mucoromycotina</taxon>
        <taxon>Mucoromycetes</taxon>
        <taxon>Mucorales</taxon>
        <taxon>Cunninghamellaceae</taxon>
        <taxon>Hesseltinella</taxon>
    </lineage>
</organism>
<evidence type="ECO:0000256" key="4">
    <source>
        <dbReference type="SAM" id="MobiDB-lite"/>
    </source>
</evidence>
<dbReference type="STRING" id="101127.A0A1X2GL83"/>
<feature type="domain" description="AB hydrolase-1" evidence="5">
    <location>
        <begin position="68"/>
        <end position="398"/>
    </location>
</feature>
<evidence type="ECO:0000313" key="6">
    <source>
        <dbReference type="EMBL" id="ORX56398.1"/>
    </source>
</evidence>
<sequence>MPSKAYQTYRTTEGLPACEQANHLIGLIADQFVTVIPEFTLESGVVLKDVPVAWKSWGKLNEQQNNCMVICHALTGSADVDDWWGPLLGPGKAFDTTKFFIVCCNVMGSPYGSASPLTLSHESQERFGPEFPLASVRDDVRLHRLILDDLGVKQVAICIGGSMGGMQVLEWAFMGKDYVRAIVPIATSGRHSAWGISWGEAQRQSIYSDPHYVDGYYTKDTPPNVGLAAARMSALLTYRSRDSFESRFGRNSADGRRIQPARKPSSPREANRLVHNDGHKRQKEENAKKEHTTINDPPMPTPFVFSAQSYLRYQGDKFIYRFDANCYIALTRKMDTHDLSRGRGDYDQVLQSIQQPALVIGIETDGLFTISEQYELADGIPEAQMIVIQSSDGHDGFLLEFDQINRHILQFEQQVIPDVFGASVVSLEEAQKEEELKATKTSLFGEAEVDIDITQW</sequence>
<gene>
    <name evidence="6" type="ORF">DM01DRAFT_1303924</name>
</gene>
<feature type="active site" evidence="3">
    <location>
        <position position="394"/>
    </location>
</feature>
<dbReference type="OrthoDB" id="191364at2759"/>
<evidence type="ECO:0000313" key="7">
    <source>
        <dbReference type="Proteomes" id="UP000242146"/>
    </source>
</evidence>
<dbReference type="PANTHER" id="PTHR32268">
    <property type="entry name" value="HOMOSERINE O-ACETYLTRANSFERASE"/>
    <property type="match status" value="1"/>
</dbReference>
<dbReference type="Gene3D" id="3.40.50.1820">
    <property type="entry name" value="alpha/beta hydrolase"/>
    <property type="match status" value="1"/>
</dbReference>
<accession>A0A1X2GL83</accession>